<evidence type="ECO:0000313" key="2">
    <source>
        <dbReference type="EMBL" id="HJC50024.1"/>
    </source>
</evidence>
<sequence>MKKSMMIMLTAVLVLLCGCQTGEGADTSDYKDDMAKAQEITVVSADTSEVLETMTAKEDIEDFVQTLRLDEWESKELPEGADPVGEFVFSQEETVKNGQTETDGRLYDMAAVTLYEDSYIQFEISGLDMTFKVSQKTADDLNRYFK</sequence>
<evidence type="ECO:0008006" key="4">
    <source>
        <dbReference type="Google" id="ProtNLM"/>
    </source>
</evidence>
<evidence type="ECO:0000313" key="3">
    <source>
        <dbReference type="Proteomes" id="UP000823904"/>
    </source>
</evidence>
<dbReference type="EMBL" id="DWWD01000022">
    <property type="protein sequence ID" value="HJC50024.1"/>
    <property type="molecule type" value="Genomic_DNA"/>
</dbReference>
<dbReference type="AlphaFoldDB" id="A0A9D2T8Y2"/>
<protein>
    <recommendedName>
        <fullName evidence="4">Lipoprotein</fullName>
    </recommendedName>
</protein>
<proteinExistence type="predicted"/>
<name>A0A9D2T8Y2_9FIRM</name>
<comment type="caution">
    <text evidence="2">The sequence shown here is derived from an EMBL/GenBank/DDBJ whole genome shotgun (WGS) entry which is preliminary data.</text>
</comment>
<gene>
    <name evidence="2" type="ORF">H9754_05500</name>
</gene>
<feature type="signal peptide" evidence="1">
    <location>
        <begin position="1"/>
        <end position="24"/>
    </location>
</feature>
<evidence type="ECO:0000256" key="1">
    <source>
        <dbReference type="SAM" id="SignalP"/>
    </source>
</evidence>
<dbReference type="PROSITE" id="PS51257">
    <property type="entry name" value="PROKAR_LIPOPROTEIN"/>
    <property type="match status" value="1"/>
</dbReference>
<feature type="chain" id="PRO_5039259534" description="Lipoprotein" evidence="1">
    <location>
        <begin position="25"/>
        <end position="146"/>
    </location>
</feature>
<keyword evidence="1" id="KW-0732">Signal</keyword>
<dbReference type="Proteomes" id="UP000823904">
    <property type="component" value="Unassembled WGS sequence"/>
</dbReference>
<reference evidence="2" key="2">
    <citation type="submission" date="2021-04" db="EMBL/GenBank/DDBJ databases">
        <authorList>
            <person name="Gilroy R."/>
        </authorList>
    </citation>
    <scope>NUCLEOTIDE SEQUENCE</scope>
    <source>
        <strain evidence="2">ChiSjej3B21-8574</strain>
    </source>
</reference>
<organism evidence="2 3">
    <name type="scientific">Candidatus Anaerostipes avistercoris</name>
    <dbReference type="NCBI Taxonomy" id="2838462"/>
    <lineage>
        <taxon>Bacteria</taxon>
        <taxon>Bacillati</taxon>
        <taxon>Bacillota</taxon>
        <taxon>Clostridia</taxon>
        <taxon>Lachnospirales</taxon>
        <taxon>Lachnospiraceae</taxon>
        <taxon>Anaerostipes</taxon>
    </lineage>
</organism>
<reference evidence="2" key="1">
    <citation type="journal article" date="2021" name="PeerJ">
        <title>Extensive microbial diversity within the chicken gut microbiome revealed by metagenomics and culture.</title>
        <authorList>
            <person name="Gilroy R."/>
            <person name="Ravi A."/>
            <person name="Getino M."/>
            <person name="Pursley I."/>
            <person name="Horton D.L."/>
            <person name="Alikhan N.F."/>
            <person name="Baker D."/>
            <person name="Gharbi K."/>
            <person name="Hall N."/>
            <person name="Watson M."/>
            <person name="Adriaenssens E.M."/>
            <person name="Foster-Nyarko E."/>
            <person name="Jarju S."/>
            <person name="Secka A."/>
            <person name="Antonio M."/>
            <person name="Oren A."/>
            <person name="Chaudhuri R.R."/>
            <person name="La Ragione R."/>
            <person name="Hildebrand F."/>
            <person name="Pallen M.J."/>
        </authorList>
    </citation>
    <scope>NUCLEOTIDE SEQUENCE</scope>
    <source>
        <strain evidence="2">ChiSjej3B21-8574</strain>
    </source>
</reference>
<accession>A0A9D2T8Y2</accession>